<organism evidence="4 5">
    <name type="scientific">Aliarcobacter thereius</name>
    <dbReference type="NCBI Taxonomy" id="544718"/>
    <lineage>
        <taxon>Bacteria</taxon>
        <taxon>Pseudomonadati</taxon>
        <taxon>Campylobacterota</taxon>
        <taxon>Epsilonproteobacteria</taxon>
        <taxon>Campylobacterales</taxon>
        <taxon>Arcobacteraceae</taxon>
        <taxon>Aliarcobacter</taxon>
    </lineage>
</organism>
<feature type="coiled-coil region" evidence="1">
    <location>
        <begin position="96"/>
        <end position="146"/>
    </location>
</feature>
<feature type="transmembrane region" description="Helical" evidence="2">
    <location>
        <begin position="6"/>
        <end position="24"/>
    </location>
</feature>
<name>A0A5R9H523_9BACT</name>
<reference evidence="4 5" key="1">
    <citation type="submission" date="2019-05" db="EMBL/GenBank/DDBJ databases">
        <title>Arcobacter cibarius and Arcobacter thereius providing challenges in identification an antibiotic susceptibility and Quinolone resistance.</title>
        <authorList>
            <person name="Busch A."/>
            <person name="Hanel I."/>
            <person name="Hotzel H."/>
            <person name="Tomaso H."/>
        </authorList>
    </citation>
    <scope>NUCLEOTIDE SEQUENCE [LARGE SCALE GENOMIC DNA]</scope>
    <source>
        <strain evidence="4 5">17CS1191_2</strain>
    </source>
</reference>
<dbReference type="Proteomes" id="UP000308001">
    <property type="component" value="Unassembled WGS sequence"/>
</dbReference>
<keyword evidence="1" id="KW-0175">Coiled coil</keyword>
<keyword evidence="2" id="KW-1133">Transmembrane helix</keyword>
<accession>A0A5R9H523</accession>
<dbReference type="GO" id="GO:0003677">
    <property type="term" value="F:DNA binding"/>
    <property type="evidence" value="ECO:0007669"/>
    <property type="project" value="InterPro"/>
</dbReference>
<evidence type="ECO:0000256" key="2">
    <source>
        <dbReference type="SAM" id="Phobius"/>
    </source>
</evidence>
<dbReference type="EMBL" id="VBUF01000005">
    <property type="protein sequence ID" value="TLS71043.1"/>
    <property type="molecule type" value="Genomic_DNA"/>
</dbReference>
<feature type="transmembrane region" description="Helical" evidence="2">
    <location>
        <begin position="53"/>
        <end position="73"/>
    </location>
</feature>
<dbReference type="Pfam" id="PF04471">
    <property type="entry name" value="Mrr_cat"/>
    <property type="match status" value="1"/>
</dbReference>
<dbReference type="SUPFAM" id="SSF52980">
    <property type="entry name" value="Restriction endonuclease-like"/>
    <property type="match status" value="1"/>
</dbReference>
<feature type="transmembrane region" description="Helical" evidence="2">
    <location>
        <begin position="29"/>
        <end position="47"/>
    </location>
</feature>
<evidence type="ECO:0000256" key="1">
    <source>
        <dbReference type="SAM" id="Coils"/>
    </source>
</evidence>
<evidence type="ECO:0000313" key="4">
    <source>
        <dbReference type="EMBL" id="TLS71043.1"/>
    </source>
</evidence>
<sequence length="329" mass="39127">MFEKLSFLSPYQISFIIVVIIVLIIPKRILLGIISIALVTSIVYYNIDFAKYINMYKSEFITYSIILIYILLFEKIKSVYYQMQITNEKVINKNNNKKFENEKAKLVVEKKQLQVENVFLRTEIHNNNKVNKIKELEKVLSNEKIKHDVERNSLHTKIKELENTLSSKQYELIKKTILIDEEKMDLKNKIKELEKKLPKVYTKDEIDNMKKFGDDFEKYVGKQYEDNGYEVEYRGLNLGFLDKGIDLIAKKNNRILLIQCKYWKKKDSITHNMVKEFYGNCNFYIDNNNLDRNNVTCIYAIAKQDSISSPAYELFKINYINCRYELHEC</sequence>
<dbReference type="AlphaFoldDB" id="A0A5R9H523"/>
<dbReference type="RefSeq" id="WP_138139999.1">
    <property type="nucleotide sequence ID" value="NZ_VBUF01000005.1"/>
</dbReference>
<dbReference type="InterPro" id="IPR011335">
    <property type="entry name" value="Restrct_endonuc-II-like"/>
</dbReference>
<dbReference type="InterPro" id="IPR007560">
    <property type="entry name" value="Restrct_endonuc_IV_Mrr"/>
</dbReference>
<keyword evidence="2" id="KW-0472">Membrane</keyword>
<dbReference type="InterPro" id="IPR011856">
    <property type="entry name" value="tRNA_endonuc-like_dom_sf"/>
</dbReference>
<feature type="domain" description="Restriction endonuclease type IV Mrr" evidence="3">
    <location>
        <begin position="213"/>
        <end position="281"/>
    </location>
</feature>
<feature type="coiled-coil region" evidence="1">
    <location>
        <begin position="176"/>
        <end position="203"/>
    </location>
</feature>
<proteinExistence type="predicted"/>
<dbReference type="GO" id="GO:0009307">
    <property type="term" value="P:DNA restriction-modification system"/>
    <property type="evidence" value="ECO:0007669"/>
    <property type="project" value="InterPro"/>
</dbReference>
<protein>
    <recommendedName>
        <fullName evidence="3">Restriction endonuclease type IV Mrr domain-containing protein</fullName>
    </recommendedName>
</protein>
<dbReference type="Gene3D" id="3.40.1350.10">
    <property type="match status" value="1"/>
</dbReference>
<dbReference type="GO" id="GO:0004519">
    <property type="term" value="F:endonuclease activity"/>
    <property type="evidence" value="ECO:0007669"/>
    <property type="project" value="InterPro"/>
</dbReference>
<evidence type="ECO:0000259" key="3">
    <source>
        <dbReference type="Pfam" id="PF04471"/>
    </source>
</evidence>
<evidence type="ECO:0000313" key="5">
    <source>
        <dbReference type="Proteomes" id="UP000308001"/>
    </source>
</evidence>
<keyword evidence="2" id="KW-0812">Transmembrane</keyword>
<comment type="caution">
    <text evidence="4">The sequence shown here is derived from an EMBL/GenBank/DDBJ whole genome shotgun (WGS) entry which is preliminary data.</text>
</comment>
<gene>
    <name evidence="4" type="ORF">FE246_08760</name>
</gene>